<protein>
    <submittedName>
        <fullName evidence="1">Uncharacterized protein</fullName>
    </submittedName>
</protein>
<dbReference type="AlphaFoldDB" id="A0A385PZ18"/>
<evidence type="ECO:0000313" key="1">
    <source>
        <dbReference type="EMBL" id="AYA98624.1"/>
    </source>
</evidence>
<organism evidence="1 2">
    <name type="scientific">Lachnoanaerobaculum umeaense</name>
    <dbReference type="NCBI Taxonomy" id="617123"/>
    <lineage>
        <taxon>Bacteria</taxon>
        <taxon>Bacillati</taxon>
        <taxon>Bacillota</taxon>
        <taxon>Clostridia</taxon>
        <taxon>Lachnospirales</taxon>
        <taxon>Lachnospiraceae</taxon>
        <taxon>Lachnoanaerobaculum</taxon>
    </lineage>
</organism>
<gene>
    <name evidence="1" type="ORF">D4A81_01015</name>
</gene>
<accession>A0A385PZ18</accession>
<dbReference type="OrthoDB" id="2044746at2"/>
<dbReference type="Proteomes" id="UP000265562">
    <property type="component" value="Chromosome"/>
</dbReference>
<proteinExistence type="predicted"/>
<dbReference type="RefSeq" id="WP_111525058.1">
    <property type="nucleotide sequence ID" value="NZ_CP032364.1"/>
</dbReference>
<sequence>MKKIKDIKQKMDRFVDFDGIALAVWGTKSEDNKEKFAVNFAIDMNSIFDLLSFTEYDYEKENYNLNDSDIFIINTLYDCIMNFSNMTVEYISENAINIYVPIEESFAKLEIRSIEYESITIVSYERVESNEGVKPGKIGIYNFDTMEYENFPEDFIIGESSYYVYG</sequence>
<dbReference type="EMBL" id="CP032364">
    <property type="protein sequence ID" value="AYA98624.1"/>
    <property type="molecule type" value="Genomic_DNA"/>
</dbReference>
<evidence type="ECO:0000313" key="2">
    <source>
        <dbReference type="Proteomes" id="UP000265562"/>
    </source>
</evidence>
<dbReference type="KEGG" id="lua:D4A81_01015"/>
<reference evidence="1 2" key="1">
    <citation type="submission" date="2018-09" db="EMBL/GenBank/DDBJ databases">
        <title>Genome sequencing of Lachnoanaerobaculum umeaense DSM 23576.</title>
        <authorList>
            <person name="Kook J.-K."/>
            <person name="Park S.-N."/>
            <person name="Lim Y.K."/>
        </authorList>
    </citation>
    <scope>NUCLEOTIDE SEQUENCE [LARGE SCALE GENOMIC DNA]</scope>
    <source>
        <strain evidence="2">DSM 23576 \ CCUG 58757</strain>
    </source>
</reference>
<keyword evidence="2" id="KW-1185">Reference proteome</keyword>
<name>A0A385PZ18_9FIRM</name>